<evidence type="ECO:0000259" key="5">
    <source>
        <dbReference type="Pfam" id="PF00732"/>
    </source>
</evidence>
<keyword evidence="2" id="KW-0285">Flavoprotein</keyword>
<organism evidence="7 8">
    <name type="scientific">OM182 bacterium MED-G28</name>
    <dbReference type="NCBI Taxonomy" id="1986256"/>
    <lineage>
        <taxon>Bacteria</taxon>
        <taxon>Pseudomonadati</taxon>
        <taxon>Pseudomonadota</taxon>
        <taxon>Gammaproteobacteria</taxon>
        <taxon>OMG group</taxon>
        <taxon>OM182 clade</taxon>
    </lineage>
</organism>
<dbReference type="Pfam" id="PF00732">
    <property type="entry name" value="GMC_oxred_N"/>
    <property type="match status" value="1"/>
</dbReference>
<dbReference type="EMBL" id="NTJZ01000005">
    <property type="protein sequence ID" value="PDH33961.1"/>
    <property type="molecule type" value="Genomic_DNA"/>
</dbReference>
<dbReference type="GO" id="GO:0016614">
    <property type="term" value="F:oxidoreductase activity, acting on CH-OH group of donors"/>
    <property type="evidence" value="ECO:0007669"/>
    <property type="project" value="InterPro"/>
</dbReference>
<dbReference type="PANTHER" id="PTHR46056:SF12">
    <property type="entry name" value="LONG-CHAIN-ALCOHOL OXIDASE"/>
    <property type="match status" value="1"/>
</dbReference>
<name>A0A2A5WC79_9GAMM</name>
<proteinExistence type="inferred from homology"/>
<reference evidence="7 8" key="1">
    <citation type="submission" date="2017-08" db="EMBL/GenBank/DDBJ databases">
        <title>Fine stratification of microbial communities through a metagenomic profile of the photic zone.</title>
        <authorList>
            <person name="Haro-Moreno J.M."/>
            <person name="Lopez-Perez M."/>
            <person name="De La Torre J."/>
            <person name="Picazo A."/>
            <person name="Camacho A."/>
            <person name="Rodriguez-Valera F."/>
        </authorList>
    </citation>
    <scope>NUCLEOTIDE SEQUENCE [LARGE SCALE GENOMIC DNA]</scope>
    <source>
        <strain evidence="7">MED-G28</strain>
    </source>
</reference>
<dbReference type="InterPro" id="IPR000172">
    <property type="entry name" value="GMC_OxRdtase_N"/>
</dbReference>
<evidence type="ECO:0000259" key="6">
    <source>
        <dbReference type="Pfam" id="PF05199"/>
    </source>
</evidence>
<feature type="domain" description="Glucose-methanol-choline oxidoreductase C-terminal" evidence="6">
    <location>
        <begin position="427"/>
        <end position="547"/>
    </location>
</feature>
<dbReference type="GO" id="GO:0050660">
    <property type="term" value="F:flavin adenine dinucleotide binding"/>
    <property type="evidence" value="ECO:0007669"/>
    <property type="project" value="InterPro"/>
</dbReference>
<comment type="similarity">
    <text evidence="1">Belongs to the GMC oxidoreductase family.</text>
</comment>
<evidence type="ECO:0000313" key="7">
    <source>
        <dbReference type="EMBL" id="PDH33961.1"/>
    </source>
</evidence>
<feature type="domain" description="Glucose-methanol-choline oxidoreductase N-terminal" evidence="5">
    <location>
        <begin position="208"/>
        <end position="329"/>
    </location>
</feature>
<evidence type="ECO:0008006" key="9">
    <source>
        <dbReference type="Google" id="ProtNLM"/>
    </source>
</evidence>
<protein>
    <recommendedName>
        <fullName evidence="9">Gluconate 5-dehydrogenase</fullName>
    </recommendedName>
</protein>
<sequence>MGRITMPQALNNSVSFDTREEVDFVVVGSGAAGGILAKELAAAGHSVVVLEQGPHLQASDFKHDEWGYEHNNDLVWSTRRGNRQTFRRSENEEAELQESVLGYAHNVGGSSVHFSGNFWRFRPIDFMEASVRGTIAGTNFADWPITYEDLEPYYTRVDWEIGVSGLQGPWDPPRSRDYPCPPMPIKGSDVLLERAAKQLGLTPYPAPVAILSQAHNGRPACIHCGFCNGYGCEVNAKSSSMATMIPLALSTGTCELRTMATVSQISTDENGRANEVVYFDGEGVEQAQRTKAVVLCANGAETPRLLLMSANNIFPDGLANSSGFVGQNLMFNGYSSVVGIFDEPVNAWKSLPTTRVVHDYYELDEHLGFYGGGGIDGRHPSQGTPMEFALVAPDLFGTASWGAEFKDSLAYQFSHCAAFDGHSTSLPLPTNNVTLDPNYQDTFGRPALRCTYMDHPDDLATMDWFMKKTIELMEAAGASNINGSYPETGQTGNVHLLGTCRMGSDPMTSVINSDHRAHDVPNLFMCDGSSLVTGGRGQPTMTIMALAFRAADRINQLALRNEI</sequence>
<dbReference type="Pfam" id="PF13450">
    <property type="entry name" value="NAD_binding_8"/>
    <property type="match status" value="1"/>
</dbReference>
<dbReference type="Pfam" id="PF05199">
    <property type="entry name" value="GMC_oxred_C"/>
    <property type="match status" value="1"/>
</dbReference>
<evidence type="ECO:0000256" key="3">
    <source>
        <dbReference type="ARBA" id="ARBA00022827"/>
    </source>
</evidence>
<keyword evidence="4" id="KW-0560">Oxidoreductase</keyword>
<accession>A0A2A5WC79</accession>
<gene>
    <name evidence="7" type="ORF">CNF02_06285</name>
</gene>
<dbReference type="SUPFAM" id="SSF54373">
    <property type="entry name" value="FAD-linked reductases, C-terminal domain"/>
    <property type="match status" value="1"/>
</dbReference>
<evidence type="ECO:0000256" key="1">
    <source>
        <dbReference type="ARBA" id="ARBA00010790"/>
    </source>
</evidence>
<dbReference type="InterPro" id="IPR036188">
    <property type="entry name" value="FAD/NAD-bd_sf"/>
</dbReference>
<keyword evidence="3" id="KW-0274">FAD</keyword>
<dbReference type="Gene3D" id="3.50.50.60">
    <property type="entry name" value="FAD/NAD(P)-binding domain"/>
    <property type="match status" value="2"/>
</dbReference>
<dbReference type="SUPFAM" id="SSF51905">
    <property type="entry name" value="FAD/NAD(P)-binding domain"/>
    <property type="match status" value="1"/>
</dbReference>
<evidence type="ECO:0000313" key="8">
    <source>
        <dbReference type="Proteomes" id="UP000219329"/>
    </source>
</evidence>
<evidence type="ECO:0000256" key="4">
    <source>
        <dbReference type="ARBA" id="ARBA00023002"/>
    </source>
</evidence>
<dbReference type="InterPro" id="IPR007867">
    <property type="entry name" value="GMC_OxRtase_C"/>
</dbReference>
<evidence type="ECO:0000256" key="2">
    <source>
        <dbReference type="ARBA" id="ARBA00022630"/>
    </source>
</evidence>
<dbReference type="Proteomes" id="UP000219329">
    <property type="component" value="Unassembled WGS sequence"/>
</dbReference>
<dbReference type="AlphaFoldDB" id="A0A2A5WC79"/>
<dbReference type="PANTHER" id="PTHR46056">
    <property type="entry name" value="LONG-CHAIN-ALCOHOL OXIDASE"/>
    <property type="match status" value="1"/>
</dbReference>
<comment type="caution">
    <text evidence="7">The sequence shown here is derived from an EMBL/GenBank/DDBJ whole genome shotgun (WGS) entry which is preliminary data.</text>
</comment>